<evidence type="ECO:0000313" key="2">
    <source>
        <dbReference type="Proteomes" id="UP000312397"/>
    </source>
</evidence>
<dbReference type="RefSeq" id="WP_052804876.1">
    <property type="nucleotide sequence ID" value="NZ_AP028369.1"/>
</dbReference>
<dbReference type="AlphaFoldDB" id="A0A5C4YG30"/>
<accession>A0A5C4YG30</accession>
<dbReference type="Pfam" id="PF10109">
    <property type="entry name" value="Phage_TAC_7"/>
    <property type="match status" value="1"/>
</dbReference>
<dbReference type="InterPro" id="IPR019289">
    <property type="entry name" value="Phage_tail_E/E"/>
</dbReference>
<proteinExistence type="predicted"/>
<dbReference type="Proteomes" id="UP000312397">
    <property type="component" value="Unassembled WGS sequence"/>
</dbReference>
<sequence length="79" mass="9128">MKEKIIKLENGEELKMREPNVRVLKNATNKSEKEVEQTIYMIATLTNKQESEIEDLYLKDFKALQDALKDFLVKAGVIA</sequence>
<dbReference type="EMBL" id="VEVS01000018">
    <property type="protein sequence ID" value="TNO41553.1"/>
    <property type="molecule type" value="Genomic_DNA"/>
</dbReference>
<protein>
    <submittedName>
        <fullName evidence="1">Phage tail assembly protein</fullName>
    </submittedName>
</protein>
<reference evidence="1 2" key="1">
    <citation type="submission" date="2019-06" db="EMBL/GenBank/DDBJ databases">
        <title>Epidemiology of MDR Campylobacter spp.</title>
        <authorList>
            <person name="Addetia A."/>
            <person name="Greninger A."/>
            <person name="Fang F."/>
        </authorList>
    </citation>
    <scope>NUCLEOTIDE SEQUENCE [LARGE SCALE GENOMIC DNA]</scope>
    <source>
        <strain evidence="1 2">HMC314</strain>
    </source>
</reference>
<gene>
    <name evidence="1" type="ORF">FH034_05870</name>
</gene>
<organism evidence="1 2">
    <name type="scientific">Campylobacter jejuni</name>
    <dbReference type="NCBI Taxonomy" id="197"/>
    <lineage>
        <taxon>Bacteria</taxon>
        <taxon>Pseudomonadati</taxon>
        <taxon>Campylobacterota</taxon>
        <taxon>Epsilonproteobacteria</taxon>
        <taxon>Campylobacterales</taxon>
        <taxon>Campylobacteraceae</taxon>
        <taxon>Campylobacter</taxon>
    </lineage>
</organism>
<name>A0A5C4YG30_CAMJU</name>
<evidence type="ECO:0000313" key="1">
    <source>
        <dbReference type="EMBL" id="TNO41553.1"/>
    </source>
</evidence>
<comment type="caution">
    <text evidence="1">The sequence shown here is derived from an EMBL/GenBank/DDBJ whole genome shotgun (WGS) entry which is preliminary data.</text>
</comment>